<dbReference type="Pfam" id="PF16804">
    <property type="entry name" value="DUF5071"/>
    <property type="match status" value="1"/>
</dbReference>
<dbReference type="AlphaFoldDB" id="A0A072NN68"/>
<dbReference type="Gene3D" id="1.25.40.750">
    <property type="entry name" value="Domain of unknown function DUF5071"/>
    <property type="match status" value="1"/>
</dbReference>
<dbReference type="Proteomes" id="UP000027936">
    <property type="component" value="Unassembled WGS sequence"/>
</dbReference>
<protein>
    <recommendedName>
        <fullName evidence="1">DUF5071 domain-containing protein</fullName>
    </recommendedName>
</protein>
<reference evidence="2 3" key="1">
    <citation type="submission" date="2014-04" db="EMBL/GenBank/DDBJ databases">
        <title>Draft genome sequence of Bacillus azotoformans MEV2011, a (co-) denitrifying strain unable to grow in the presence of oxygen.</title>
        <authorList>
            <person name="Nielsen M."/>
            <person name="Schreiber L."/>
            <person name="Finster K."/>
            <person name="Schramm A."/>
        </authorList>
    </citation>
    <scope>NUCLEOTIDE SEQUENCE [LARGE SCALE GENOMIC DNA]</scope>
    <source>
        <strain evidence="2 3">MEV2011</strain>
    </source>
</reference>
<comment type="caution">
    <text evidence="2">The sequence shown here is derived from an EMBL/GenBank/DDBJ whole genome shotgun (WGS) entry which is preliminary data.</text>
</comment>
<organism evidence="2 3">
    <name type="scientific">Schinkia azotoformans MEV2011</name>
    <dbReference type="NCBI Taxonomy" id="1348973"/>
    <lineage>
        <taxon>Bacteria</taxon>
        <taxon>Bacillati</taxon>
        <taxon>Bacillota</taxon>
        <taxon>Bacilli</taxon>
        <taxon>Bacillales</taxon>
        <taxon>Bacillaceae</taxon>
        <taxon>Calidifontibacillus/Schinkia group</taxon>
        <taxon>Schinkia</taxon>
    </lineage>
</organism>
<feature type="domain" description="DUF5071" evidence="1">
    <location>
        <begin position="2"/>
        <end position="96"/>
    </location>
</feature>
<dbReference type="EMBL" id="JJRY01000006">
    <property type="protein sequence ID" value="KEF38692.1"/>
    <property type="molecule type" value="Genomic_DNA"/>
</dbReference>
<dbReference type="CDD" id="cd11743">
    <property type="entry name" value="Cthe_2751_like"/>
    <property type="match status" value="1"/>
</dbReference>
<accession>A0A072NN68</accession>
<name>A0A072NN68_SCHAZ</name>
<dbReference type="PATRIC" id="fig|1348973.3.peg.1853"/>
<evidence type="ECO:0000259" key="1">
    <source>
        <dbReference type="Pfam" id="PF16804"/>
    </source>
</evidence>
<dbReference type="InterPro" id="IPR038692">
    <property type="entry name" value="Cthe_2751_sf"/>
</dbReference>
<evidence type="ECO:0000313" key="2">
    <source>
        <dbReference type="EMBL" id="KEF38692.1"/>
    </source>
</evidence>
<proteinExistence type="predicted"/>
<evidence type="ECO:0000313" key="3">
    <source>
        <dbReference type="Proteomes" id="UP000027936"/>
    </source>
</evidence>
<dbReference type="InterPro" id="IPR031837">
    <property type="entry name" value="DUF5071"/>
</dbReference>
<gene>
    <name evidence="2" type="ORF">M670_01903</name>
</gene>
<sequence length="99" mass="11797">MPLLPSLLEWIQDMNWPISEEVAELLLTFPKEIVPLIKDVLATNDDVWKYWCLEILVKRLPKELRKEFKVDLIRLVERSTADEKLEELDEIAYEILQMT</sequence>